<proteinExistence type="inferred from homology"/>
<gene>
    <name evidence="3" type="ORF">FHX71_001384</name>
</gene>
<organism evidence="3 4">
    <name type="scientific">Promicromonospora sukumoe</name>
    <dbReference type="NCBI Taxonomy" id="88382"/>
    <lineage>
        <taxon>Bacteria</taxon>
        <taxon>Bacillati</taxon>
        <taxon>Actinomycetota</taxon>
        <taxon>Actinomycetes</taxon>
        <taxon>Micrococcales</taxon>
        <taxon>Promicromonosporaceae</taxon>
        <taxon>Promicromonospora</taxon>
    </lineage>
</organism>
<keyword evidence="4" id="KW-1185">Reference proteome</keyword>
<dbReference type="EMBL" id="JACGWV010000001">
    <property type="protein sequence ID" value="MBA8807442.1"/>
    <property type="molecule type" value="Genomic_DNA"/>
</dbReference>
<dbReference type="AlphaFoldDB" id="A0A7W3J704"/>
<dbReference type="PANTHER" id="PTHR42993">
    <property type="entry name" value="MAOC-LIKE DEHYDRATASE DOMAIN-CONTAINING PROTEIN"/>
    <property type="match status" value="1"/>
</dbReference>
<dbReference type="SUPFAM" id="SSF54637">
    <property type="entry name" value="Thioesterase/thiol ester dehydrase-isomerase"/>
    <property type="match status" value="1"/>
</dbReference>
<dbReference type="InterPro" id="IPR029069">
    <property type="entry name" value="HotDog_dom_sf"/>
</dbReference>
<dbReference type="Gene3D" id="3.10.129.10">
    <property type="entry name" value="Hotdog Thioesterase"/>
    <property type="match status" value="1"/>
</dbReference>
<sequence>MSTGVDGVIAVDSPADLAGAVGRTATGEWFEVTQERIAAFADATEDHQWIHLDAERAAAGPFGSTIAHGYLTLSLLPRLASSLVQVGGVAMVMNYGMDRLRFLSPVPSGARVRAVTEILSAEPTAAGVRLSSKVTVEIEGAEKPALVAHTLSLYVLEA</sequence>
<dbReference type="CDD" id="cd03450">
    <property type="entry name" value="NodN"/>
    <property type="match status" value="1"/>
</dbReference>
<evidence type="ECO:0000313" key="4">
    <source>
        <dbReference type="Proteomes" id="UP000540568"/>
    </source>
</evidence>
<evidence type="ECO:0000313" key="3">
    <source>
        <dbReference type="EMBL" id="MBA8807442.1"/>
    </source>
</evidence>
<dbReference type="InterPro" id="IPR039375">
    <property type="entry name" value="NodN-like"/>
</dbReference>
<dbReference type="Pfam" id="PF01575">
    <property type="entry name" value="MaoC_dehydratas"/>
    <property type="match status" value="1"/>
</dbReference>
<evidence type="ECO:0000259" key="2">
    <source>
        <dbReference type="Pfam" id="PF01575"/>
    </source>
</evidence>
<dbReference type="RefSeq" id="WP_182615017.1">
    <property type="nucleotide sequence ID" value="NZ_BAAATF010000007.1"/>
</dbReference>
<accession>A0A7W3J704</accession>
<comment type="similarity">
    <text evidence="1">Belongs to the enoyl-CoA hydratase/isomerase family.</text>
</comment>
<comment type="caution">
    <text evidence="3">The sequence shown here is derived from an EMBL/GenBank/DDBJ whole genome shotgun (WGS) entry which is preliminary data.</text>
</comment>
<reference evidence="3 4" key="1">
    <citation type="submission" date="2020-07" db="EMBL/GenBank/DDBJ databases">
        <title>Sequencing the genomes of 1000 actinobacteria strains.</title>
        <authorList>
            <person name="Klenk H.-P."/>
        </authorList>
    </citation>
    <scope>NUCLEOTIDE SEQUENCE [LARGE SCALE GENOMIC DNA]</scope>
    <source>
        <strain evidence="3 4">DSM 44121</strain>
    </source>
</reference>
<feature type="domain" description="MaoC-like" evidence="2">
    <location>
        <begin position="22"/>
        <end position="120"/>
    </location>
</feature>
<protein>
    <submittedName>
        <fullName evidence="3">Acyl dehydratase</fullName>
    </submittedName>
</protein>
<dbReference type="PANTHER" id="PTHR42993:SF1">
    <property type="entry name" value="MAOC-LIKE DEHYDRATASE DOMAIN-CONTAINING PROTEIN"/>
    <property type="match status" value="1"/>
</dbReference>
<dbReference type="InterPro" id="IPR002539">
    <property type="entry name" value="MaoC-like_dom"/>
</dbReference>
<dbReference type="Proteomes" id="UP000540568">
    <property type="component" value="Unassembled WGS sequence"/>
</dbReference>
<evidence type="ECO:0000256" key="1">
    <source>
        <dbReference type="ARBA" id="ARBA00005254"/>
    </source>
</evidence>
<name>A0A7W3J704_9MICO</name>